<name>A0ACB7WZS3_9ERIC</name>
<comment type="caution">
    <text evidence="1">The sequence shown here is derived from an EMBL/GenBank/DDBJ whole genome shotgun (WGS) entry which is preliminary data.</text>
</comment>
<evidence type="ECO:0000313" key="2">
    <source>
        <dbReference type="Proteomes" id="UP000828048"/>
    </source>
</evidence>
<proteinExistence type="predicted"/>
<gene>
    <name evidence="1" type="ORF">Vadar_010938</name>
</gene>
<organism evidence="1 2">
    <name type="scientific">Vaccinium darrowii</name>
    <dbReference type="NCBI Taxonomy" id="229202"/>
    <lineage>
        <taxon>Eukaryota</taxon>
        <taxon>Viridiplantae</taxon>
        <taxon>Streptophyta</taxon>
        <taxon>Embryophyta</taxon>
        <taxon>Tracheophyta</taxon>
        <taxon>Spermatophyta</taxon>
        <taxon>Magnoliopsida</taxon>
        <taxon>eudicotyledons</taxon>
        <taxon>Gunneridae</taxon>
        <taxon>Pentapetalae</taxon>
        <taxon>asterids</taxon>
        <taxon>Ericales</taxon>
        <taxon>Ericaceae</taxon>
        <taxon>Vaccinioideae</taxon>
        <taxon>Vaccinieae</taxon>
        <taxon>Vaccinium</taxon>
    </lineage>
</organism>
<reference evidence="1 2" key="1">
    <citation type="journal article" date="2021" name="Hortic Res">
        <title>High-quality reference genome and annotation aids understanding of berry development for evergreen blueberry (Vaccinium darrowii).</title>
        <authorList>
            <person name="Yu J."/>
            <person name="Hulse-Kemp A.M."/>
            <person name="Babiker E."/>
            <person name="Staton M."/>
        </authorList>
    </citation>
    <scope>NUCLEOTIDE SEQUENCE [LARGE SCALE GENOMIC DNA]</scope>
    <source>
        <strain evidence="2">cv. NJ 8807/NJ 8810</strain>
        <tissue evidence="1">Young leaf</tissue>
    </source>
</reference>
<sequence>MEHPQIHTLLVLIPHHLISFYDFQVVAAGIVCVGGAGGSAWTFVDGGRRDICFPGDLDDMDYCACAAYLL</sequence>
<accession>A0ACB7WZS3</accession>
<evidence type="ECO:0000313" key="1">
    <source>
        <dbReference type="EMBL" id="KAH7833906.1"/>
    </source>
</evidence>
<dbReference type="Proteomes" id="UP000828048">
    <property type="component" value="Chromosome 2"/>
</dbReference>
<keyword evidence="2" id="KW-1185">Reference proteome</keyword>
<dbReference type="EMBL" id="CM037152">
    <property type="protein sequence ID" value="KAH7833906.1"/>
    <property type="molecule type" value="Genomic_DNA"/>
</dbReference>
<protein>
    <submittedName>
        <fullName evidence="1">Uncharacterized protein</fullName>
    </submittedName>
</protein>